<dbReference type="EMBL" id="QUSF01000004">
    <property type="protein sequence ID" value="RLW10115.1"/>
    <property type="molecule type" value="Genomic_DNA"/>
</dbReference>
<dbReference type="OrthoDB" id="10566404at2759"/>
<dbReference type="Proteomes" id="UP000276834">
    <property type="component" value="Unassembled WGS sequence"/>
</dbReference>
<evidence type="ECO:0000313" key="2">
    <source>
        <dbReference type="Proteomes" id="UP000276834"/>
    </source>
</evidence>
<comment type="caution">
    <text evidence="1">The sequence shown here is derived from an EMBL/GenBank/DDBJ whole genome shotgun (WGS) entry which is preliminary data.</text>
</comment>
<proteinExistence type="predicted"/>
<protein>
    <submittedName>
        <fullName evidence="1">Uncharacterized protein</fullName>
    </submittedName>
</protein>
<gene>
    <name evidence="1" type="ORF">DV515_00001951</name>
</gene>
<evidence type="ECO:0000313" key="1">
    <source>
        <dbReference type="EMBL" id="RLW10115.1"/>
    </source>
</evidence>
<sequence length="132" mass="15337">MSSHTLRIWRVSECNNYKQSRLRAICSISAKMEVLEILITSAKFHRVTLFYTSGVRIKRNDTDPRFMSVASRYNSTVHERPNCHQVILSACHYDFLLQYHFFNDVQPKLGRSWKRGFGTTIITTGISVSSKF</sequence>
<dbReference type="AlphaFoldDB" id="A0A3L8SW03"/>
<reference evidence="1 2" key="1">
    <citation type="journal article" date="2018" name="Proc. R. Soc. B">
        <title>A non-coding region near Follistatin controls head colour polymorphism in the Gouldian finch.</title>
        <authorList>
            <person name="Toomey M.B."/>
            <person name="Marques C.I."/>
            <person name="Andrade P."/>
            <person name="Araujo P.M."/>
            <person name="Sabatino S."/>
            <person name="Gazda M.A."/>
            <person name="Afonso S."/>
            <person name="Lopes R.J."/>
            <person name="Corbo J.C."/>
            <person name="Carneiro M."/>
        </authorList>
    </citation>
    <scope>NUCLEOTIDE SEQUENCE [LARGE SCALE GENOMIC DNA]</scope>
    <source>
        <strain evidence="1">Red01</strain>
        <tissue evidence="1">Muscle</tissue>
    </source>
</reference>
<accession>A0A3L8SW03</accession>
<organism evidence="1 2">
    <name type="scientific">Chloebia gouldiae</name>
    <name type="common">Gouldian finch</name>
    <name type="synonym">Erythrura gouldiae</name>
    <dbReference type="NCBI Taxonomy" id="44316"/>
    <lineage>
        <taxon>Eukaryota</taxon>
        <taxon>Metazoa</taxon>
        <taxon>Chordata</taxon>
        <taxon>Craniata</taxon>
        <taxon>Vertebrata</taxon>
        <taxon>Euteleostomi</taxon>
        <taxon>Archelosauria</taxon>
        <taxon>Archosauria</taxon>
        <taxon>Dinosauria</taxon>
        <taxon>Saurischia</taxon>
        <taxon>Theropoda</taxon>
        <taxon>Coelurosauria</taxon>
        <taxon>Aves</taxon>
        <taxon>Neognathae</taxon>
        <taxon>Neoaves</taxon>
        <taxon>Telluraves</taxon>
        <taxon>Australaves</taxon>
        <taxon>Passeriformes</taxon>
        <taxon>Passeroidea</taxon>
        <taxon>Passeridae</taxon>
        <taxon>Chloebia</taxon>
    </lineage>
</organism>
<keyword evidence="2" id="KW-1185">Reference proteome</keyword>
<name>A0A3L8SW03_CHLGU</name>